<evidence type="ECO:0000256" key="5">
    <source>
        <dbReference type="ARBA" id="ARBA00023329"/>
    </source>
</evidence>
<dbReference type="Pfam" id="PF14555">
    <property type="entry name" value="UBA_4"/>
    <property type="match status" value="1"/>
</dbReference>
<proteinExistence type="predicted"/>
<keyword evidence="5" id="KW-0968">Cytoplasmic vesicle</keyword>
<dbReference type="InterPro" id="IPR032350">
    <property type="entry name" value="Nbr1_FW"/>
</dbReference>
<dbReference type="STRING" id="42156.A0A3P6SXW1"/>
<accession>A0A3P6SXW1</accession>
<dbReference type="CDD" id="cd14349">
    <property type="entry name" value="UBA_CF106"/>
    <property type="match status" value="1"/>
</dbReference>
<dbReference type="GO" id="GO:0000407">
    <property type="term" value="C:phagophore assembly site"/>
    <property type="evidence" value="ECO:0007669"/>
    <property type="project" value="TreeGrafter"/>
</dbReference>
<dbReference type="CDD" id="cd14947">
    <property type="entry name" value="NBR1_like"/>
    <property type="match status" value="1"/>
</dbReference>
<dbReference type="GO" id="GO:0016236">
    <property type="term" value="P:macroautophagy"/>
    <property type="evidence" value="ECO:0007669"/>
    <property type="project" value="TreeGrafter"/>
</dbReference>
<dbReference type="EMBL" id="UYRX01000210">
    <property type="protein sequence ID" value="VDK77577.1"/>
    <property type="molecule type" value="Genomic_DNA"/>
</dbReference>
<keyword evidence="2" id="KW-0479">Metal-binding</keyword>
<keyword evidence="4" id="KW-0862">Zinc</keyword>
<dbReference type="SUPFAM" id="SSF46934">
    <property type="entry name" value="UBA-like"/>
    <property type="match status" value="1"/>
</dbReference>
<dbReference type="Gene3D" id="2.60.40.10">
    <property type="entry name" value="Immunoglobulins"/>
    <property type="match status" value="1"/>
</dbReference>
<dbReference type="OMA" id="IALESIW"/>
<evidence type="ECO:0000313" key="8">
    <source>
        <dbReference type="Proteomes" id="UP000277928"/>
    </source>
</evidence>
<reference evidence="7 8" key="1">
    <citation type="submission" date="2018-08" db="EMBL/GenBank/DDBJ databases">
        <authorList>
            <person name="Laetsch R D."/>
            <person name="Stevens L."/>
            <person name="Kumar S."/>
            <person name="Blaxter L. M."/>
        </authorList>
    </citation>
    <scope>NUCLEOTIDE SEQUENCE [LARGE SCALE GENOMIC DNA]</scope>
</reference>
<protein>
    <recommendedName>
        <fullName evidence="6">Nbr1 FW domain-containing protein</fullName>
    </recommendedName>
</protein>
<evidence type="ECO:0000256" key="2">
    <source>
        <dbReference type="ARBA" id="ARBA00022723"/>
    </source>
</evidence>
<dbReference type="OrthoDB" id="661148at2759"/>
<dbReference type="GO" id="GO:0043130">
    <property type="term" value="F:ubiquitin binding"/>
    <property type="evidence" value="ECO:0007669"/>
    <property type="project" value="TreeGrafter"/>
</dbReference>
<keyword evidence="8" id="KW-1185">Reference proteome</keyword>
<dbReference type="InterPro" id="IPR013783">
    <property type="entry name" value="Ig-like_fold"/>
</dbReference>
<gene>
    <name evidence="7" type="ORF">NLS_LOCUS3717</name>
</gene>
<dbReference type="AlphaFoldDB" id="A0A3P6SXW1"/>
<dbReference type="InterPro" id="IPR009060">
    <property type="entry name" value="UBA-like_sf"/>
</dbReference>
<sequence length="385" mass="42280">MMVTGWVGEVPSCAGFPRGPLIAVWGLKAKSTIFWEIEVGTSETFDSECVLISPKRVFMWIVFDGFTENTVSIFIEMDIDGDVNGSLSQALSCMATSDHEVLIKQFQQVLGDSHTLSAEACAFFLDMNSWNLQAALGAYYDYGSANGTGSPPPEYVTQLPMMQFVQDVTIGEGESVPPSTRFIKTWRIRNSGNEWWPNGCFLCYMEGDKLSDTTKCWIQPLAPGKEANVSIEMVSPKERGIYQSRWQLNTSSGIPFGESIWCIITVDDAGILGITQQLASAPLGTSAPARNENMNPFGGTLPFNYTVQNSAEQTGRIESSMDESCDTTHNQDGNTSLYNAVVSRLPRVWSVNNCQFPNTISEPIDISHIEEAPDVPPCTPCTPPQ</sequence>
<evidence type="ECO:0000259" key="6">
    <source>
        <dbReference type="Pfam" id="PF16158"/>
    </source>
</evidence>
<dbReference type="Gene3D" id="1.10.8.10">
    <property type="entry name" value="DNA helicase RuvA subunit, C-terminal domain"/>
    <property type="match status" value="1"/>
</dbReference>
<evidence type="ECO:0000256" key="3">
    <source>
        <dbReference type="ARBA" id="ARBA00022771"/>
    </source>
</evidence>
<feature type="domain" description="Nbr1 FW" evidence="6">
    <location>
        <begin position="169"/>
        <end position="266"/>
    </location>
</feature>
<dbReference type="GO" id="GO:0008270">
    <property type="term" value="F:zinc ion binding"/>
    <property type="evidence" value="ECO:0007669"/>
    <property type="project" value="UniProtKB-KW"/>
</dbReference>
<dbReference type="PANTHER" id="PTHR20930:SF0">
    <property type="entry name" value="PROTEIN ILRUN"/>
    <property type="match status" value="1"/>
</dbReference>
<dbReference type="FunFam" id="2.60.40.10:FF:000199">
    <property type="entry name" value="next to BRCA1 gene 1 protein-like"/>
    <property type="match status" value="1"/>
</dbReference>
<dbReference type="GO" id="GO:0005776">
    <property type="term" value="C:autophagosome"/>
    <property type="evidence" value="ECO:0007669"/>
    <property type="project" value="UniProtKB-SubCell"/>
</dbReference>
<evidence type="ECO:0000256" key="4">
    <source>
        <dbReference type="ARBA" id="ARBA00022833"/>
    </source>
</evidence>
<evidence type="ECO:0000313" key="7">
    <source>
        <dbReference type="EMBL" id="VDK77577.1"/>
    </source>
</evidence>
<dbReference type="GO" id="GO:0031410">
    <property type="term" value="C:cytoplasmic vesicle"/>
    <property type="evidence" value="ECO:0007669"/>
    <property type="project" value="UniProtKB-KW"/>
</dbReference>
<dbReference type="InterPro" id="IPR039517">
    <property type="entry name" value="C6orf106_UBA-like"/>
</dbReference>
<organism evidence="7 8">
    <name type="scientific">Litomosoides sigmodontis</name>
    <name type="common">Filarial nematode worm</name>
    <dbReference type="NCBI Taxonomy" id="42156"/>
    <lineage>
        <taxon>Eukaryota</taxon>
        <taxon>Metazoa</taxon>
        <taxon>Ecdysozoa</taxon>
        <taxon>Nematoda</taxon>
        <taxon>Chromadorea</taxon>
        <taxon>Rhabditida</taxon>
        <taxon>Spirurina</taxon>
        <taxon>Spiruromorpha</taxon>
        <taxon>Filarioidea</taxon>
        <taxon>Onchocercidae</taxon>
        <taxon>Litomosoides</taxon>
    </lineage>
</organism>
<dbReference type="Pfam" id="PF16158">
    <property type="entry name" value="N_BRCA1_IG"/>
    <property type="match status" value="1"/>
</dbReference>
<evidence type="ECO:0000256" key="1">
    <source>
        <dbReference type="ARBA" id="ARBA00004419"/>
    </source>
</evidence>
<comment type="subcellular location">
    <subcellularLocation>
        <location evidence="1">Cytoplasmic vesicle</location>
        <location evidence="1">Autophagosome</location>
    </subcellularLocation>
</comment>
<dbReference type="Proteomes" id="UP000277928">
    <property type="component" value="Unassembled WGS sequence"/>
</dbReference>
<dbReference type="PANTHER" id="PTHR20930">
    <property type="entry name" value="OVARIAN CARCINOMA ANTIGEN CA125-RELATED"/>
    <property type="match status" value="1"/>
</dbReference>
<name>A0A3P6SXW1_LITSI</name>
<keyword evidence="3" id="KW-0863">Zinc-finger</keyword>